<gene>
    <name evidence="3" type="ORF">RhiXN_08192</name>
</gene>
<name>A0A8H8SYF5_9AGAM</name>
<feature type="transmembrane region" description="Helical" evidence="2">
    <location>
        <begin position="154"/>
        <end position="183"/>
    </location>
</feature>
<dbReference type="PRINTS" id="PR01217">
    <property type="entry name" value="PRICHEXTENSN"/>
</dbReference>
<dbReference type="EMBL" id="CP059666">
    <property type="protein sequence ID" value="QRW23156.1"/>
    <property type="molecule type" value="Genomic_DNA"/>
</dbReference>
<proteinExistence type="predicted"/>
<keyword evidence="2" id="KW-1133">Transmembrane helix</keyword>
<organism evidence="3 4">
    <name type="scientific">Rhizoctonia solani</name>
    <dbReference type="NCBI Taxonomy" id="456999"/>
    <lineage>
        <taxon>Eukaryota</taxon>
        <taxon>Fungi</taxon>
        <taxon>Dikarya</taxon>
        <taxon>Basidiomycota</taxon>
        <taxon>Agaricomycotina</taxon>
        <taxon>Agaricomycetes</taxon>
        <taxon>Cantharellales</taxon>
        <taxon>Ceratobasidiaceae</taxon>
        <taxon>Rhizoctonia</taxon>
    </lineage>
</organism>
<feature type="compositionally biased region" description="Low complexity" evidence="1">
    <location>
        <begin position="453"/>
        <end position="465"/>
    </location>
</feature>
<keyword evidence="2" id="KW-0812">Transmembrane</keyword>
<feature type="transmembrane region" description="Helical" evidence="2">
    <location>
        <begin position="90"/>
        <end position="115"/>
    </location>
</feature>
<dbReference type="GO" id="GO:0005681">
    <property type="term" value="C:spliceosomal complex"/>
    <property type="evidence" value="ECO:0007669"/>
    <property type="project" value="TreeGrafter"/>
</dbReference>
<evidence type="ECO:0000313" key="3">
    <source>
        <dbReference type="EMBL" id="QRW23156.1"/>
    </source>
</evidence>
<dbReference type="GeneID" id="67030471"/>
<keyword evidence="2" id="KW-0472">Membrane</keyword>
<feature type="compositionally biased region" description="Basic and acidic residues" evidence="1">
    <location>
        <begin position="472"/>
        <end position="482"/>
    </location>
</feature>
<dbReference type="KEGG" id="rsx:RhiXN_08192"/>
<protein>
    <submittedName>
        <fullName evidence="3">Uncharacterized protein</fullName>
    </submittedName>
</protein>
<feature type="region of interest" description="Disordered" evidence="1">
    <location>
        <begin position="389"/>
        <end position="748"/>
    </location>
</feature>
<feature type="transmembrane region" description="Helical" evidence="2">
    <location>
        <begin position="122"/>
        <end position="148"/>
    </location>
</feature>
<dbReference type="Proteomes" id="UP000650533">
    <property type="component" value="Chromosome 9"/>
</dbReference>
<evidence type="ECO:0000256" key="2">
    <source>
        <dbReference type="SAM" id="Phobius"/>
    </source>
</evidence>
<feature type="compositionally biased region" description="Pro residues" evidence="1">
    <location>
        <begin position="654"/>
        <end position="674"/>
    </location>
</feature>
<dbReference type="PANTHER" id="PTHR13361:SF1">
    <property type="entry name" value="WW DOMAIN-BINDING PROTEIN 11"/>
    <property type="match status" value="1"/>
</dbReference>
<sequence>MSQDILALLSKFAANPDLLPQFQAFLEAQGAAKSSVPESGPPAGPSIPNAEETRGQPTTRNQCSTPCHLPGALSRITKTRKIHILPLPSILPFGILTTPTLALSLTIMLVLQLVLQLIIRLVLPLVIVLGLRLSIVPGLAVVIVVAPAPTPAPVLALALGPVLALALGPVLALALVSGLLLTIAPPPAPALKRALIITPATSLPLRPRSQGAGAKQIITIKCRHLIRKEAGAKVIKATFLERMSRQEAHKFIVKHGHPFGHKYNMYFNPYGYVPKDPKAVARIHQPPGECGVDWQLLYAMGCRGDYDLYNSTRGKIRAVAKAFACRIVERRQLETITWGDFGSSDRKEFYDGCYKACPWLFHFRGEANDDCWVARLVIQQYLVQAKGYDPKRTKPREQDDNLRRNASKLAHKDVIPPKDEDPYYINVPEGGYGNGPKRLAKFKRSDSPSCGRSLSTQLPPSTSSSNRHARRADKVVSEEEARATASKSSASTTKPAAQQGNKQKASVGEPAANANSPPPASPPSLDSPRDRPSPSPPQDSPPSPSPPPPPARSPTKTPRSIVEVVLRSPAPVKPMEPCRKEPSKPAADPKETRRLKRKAENDRDEPATKRQQPSRVVEPAVDKDAGEQGPSKRKIRPRMRPKRDPTPEPEPKSQLPPPPPPPPNPPQQPQPQPQPEGGKEHPDGGDGASSTKPSAPKPRESTPAPDSPPTPKQTKRGRSRNIPDEESRVVKVTKMTIRTRRDGLRTRE</sequence>
<feature type="compositionally biased region" description="Polar residues" evidence="1">
    <location>
        <begin position="55"/>
        <end position="64"/>
    </location>
</feature>
<feature type="compositionally biased region" description="Basic and acidic residues" evidence="1">
    <location>
        <begin position="642"/>
        <end position="651"/>
    </location>
</feature>
<evidence type="ECO:0000313" key="4">
    <source>
        <dbReference type="Proteomes" id="UP000650533"/>
    </source>
</evidence>
<accession>A0A8H8SYF5</accession>
<feature type="compositionally biased region" description="Basic and acidic residues" evidence="1">
    <location>
        <begin position="739"/>
        <end position="748"/>
    </location>
</feature>
<feature type="compositionally biased region" description="Pro residues" evidence="1">
    <location>
        <begin position="533"/>
        <end position="552"/>
    </location>
</feature>
<evidence type="ECO:0000256" key="1">
    <source>
        <dbReference type="SAM" id="MobiDB-lite"/>
    </source>
</evidence>
<dbReference type="RefSeq" id="XP_043183393.1">
    <property type="nucleotide sequence ID" value="XM_043328008.1"/>
</dbReference>
<feature type="compositionally biased region" description="Basic and acidic residues" evidence="1">
    <location>
        <begin position="576"/>
        <end position="608"/>
    </location>
</feature>
<feature type="compositionally biased region" description="Basic residues" evidence="1">
    <location>
        <begin position="631"/>
        <end position="641"/>
    </location>
</feature>
<reference evidence="3" key="1">
    <citation type="submission" date="2020-05" db="EMBL/GenBank/DDBJ databases">
        <title>Evolutionary and genomic comparisons of hybrid uninucleate and nonhybrid Rhizoctonia fungi.</title>
        <authorList>
            <person name="Li C."/>
            <person name="Chen X."/>
        </authorList>
    </citation>
    <scope>NUCLEOTIDE SEQUENCE</scope>
    <source>
        <strain evidence="3">AG-1 IA</strain>
    </source>
</reference>
<feature type="compositionally biased region" description="Basic and acidic residues" evidence="1">
    <location>
        <begin position="410"/>
        <end position="421"/>
    </location>
</feature>
<feature type="region of interest" description="Disordered" evidence="1">
    <location>
        <begin position="33"/>
        <end position="64"/>
    </location>
</feature>
<dbReference type="AlphaFoldDB" id="A0A8H8SYF5"/>
<feature type="compositionally biased region" description="Basic and acidic residues" evidence="1">
    <location>
        <begin position="389"/>
        <end position="403"/>
    </location>
</feature>
<dbReference type="PANTHER" id="PTHR13361">
    <property type="entry name" value="WW DOMAIN-BINDING PROTEIN 11"/>
    <property type="match status" value="1"/>
</dbReference>
<feature type="compositionally biased region" description="Low complexity" evidence="1">
    <location>
        <begin position="483"/>
        <end position="497"/>
    </location>
</feature>